<dbReference type="AlphaFoldDB" id="A0A074ZE37"/>
<dbReference type="CTD" id="20324394"/>
<dbReference type="InterPro" id="IPR001619">
    <property type="entry name" value="Sec1-like"/>
</dbReference>
<evidence type="ECO:0000313" key="4">
    <source>
        <dbReference type="Proteomes" id="UP000054324"/>
    </source>
</evidence>
<keyword evidence="4" id="KW-1185">Reference proteome</keyword>
<evidence type="ECO:0000256" key="1">
    <source>
        <dbReference type="ARBA" id="ARBA00009884"/>
    </source>
</evidence>
<dbReference type="InterPro" id="IPR019351">
    <property type="entry name" value="DUF2039"/>
</dbReference>
<organism evidence="3 4">
    <name type="scientific">Opisthorchis viverrini</name>
    <name type="common">Southeast Asian liver fluke</name>
    <dbReference type="NCBI Taxonomy" id="6198"/>
    <lineage>
        <taxon>Eukaryota</taxon>
        <taxon>Metazoa</taxon>
        <taxon>Spiralia</taxon>
        <taxon>Lophotrochozoa</taxon>
        <taxon>Platyhelminthes</taxon>
        <taxon>Trematoda</taxon>
        <taxon>Digenea</taxon>
        <taxon>Opisthorchiida</taxon>
        <taxon>Opisthorchiata</taxon>
        <taxon>Opisthorchiidae</taxon>
        <taxon>Opisthorchis</taxon>
    </lineage>
</organism>
<feature type="region of interest" description="Disordered" evidence="2">
    <location>
        <begin position="537"/>
        <end position="570"/>
    </location>
</feature>
<dbReference type="InterPro" id="IPR036045">
    <property type="entry name" value="Sec1-like_sf"/>
</dbReference>
<feature type="region of interest" description="Disordered" evidence="2">
    <location>
        <begin position="737"/>
        <end position="759"/>
    </location>
</feature>
<proteinExistence type="inferred from homology"/>
<dbReference type="PANTHER" id="PTHR22876:SF5">
    <property type="entry name" value="CHROMOSOME 9 OPEN READING FRAME 85"/>
    <property type="match status" value="1"/>
</dbReference>
<dbReference type="KEGG" id="ovi:T265_10226"/>
<reference evidence="3 4" key="1">
    <citation type="submission" date="2013-11" db="EMBL/GenBank/DDBJ databases">
        <title>Opisthorchis viverrini - life in the bile duct.</title>
        <authorList>
            <person name="Young N.D."/>
            <person name="Nagarajan N."/>
            <person name="Lin S.J."/>
            <person name="Korhonen P.K."/>
            <person name="Jex A.R."/>
            <person name="Hall R.S."/>
            <person name="Safavi-Hemami H."/>
            <person name="Kaewkong W."/>
            <person name="Bertrand D."/>
            <person name="Gao S."/>
            <person name="Seet Q."/>
            <person name="Wongkham S."/>
            <person name="Teh B.T."/>
            <person name="Wongkham C."/>
            <person name="Intapan P.M."/>
            <person name="Maleewong W."/>
            <person name="Yang X."/>
            <person name="Hu M."/>
            <person name="Wang Z."/>
            <person name="Hofmann A."/>
            <person name="Sternberg P.W."/>
            <person name="Tan P."/>
            <person name="Wang J."/>
            <person name="Gasser R.B."/>
        </authorList>
    </citation>
    <scope>NUCLEOTIDE SEQUENCE [LARGE SCALE GENOMIC DNA]</scope>
</reference>
<name>A0A074ZE37_OPIVI</name>
<dbReference type="InterPro" id="IPR043127">
    <property type="entry name" value="Sec-1-like_dom3a"/>
</dbReference>
<feature type="compositionally biased region" description="Polar residues" evidence="2">
    <location>
        <begin position="545"/>
        <end position="560"/>
    </location>
</feature>
<dbReference type="Gene3D" id="3.30.420.10">
    <property type="entry name" value="Ribonuclease H-like superfamily/Ribonuclease H"/>
    <property type="match status" value="1"/>
</dbReference>
<dbReference type="Proteomes" id="UP000054324">
    <property type="component" value="Unassembled WGS sequence"/>
</dbReference>
<dbReference type="PANTHER" id="PTHR22876">
    <property type="entry name" value="ZGC:101016"/>
    <property type="match status" value="1"/>
</dbReference>
<gene>
    <name evidence="3" type="ORF">T265_10226</name>
</gene>
<dbReference type="EMBL" id="KL596966">
    <property type="protein sequence ID" value="KER21465.1"/>
    <property type="molecule type" value="Genomic_DNA"/>
</dbReference>
<feature type="compositionally biased region" description="Low complexity" evidence="2">
    <location>
        <begin position="124"/>
        <end position="144"/>
    </location>
</feature>
<comment type="similarity">
    <text evidence="1">Belongs to the STXBP/unc-18/SEC1 family.</text>
</comment>
<dbReference type="InterPro" id="IPR027482">
    <property type="entry name" value="Sec1-like_dom2"/>
</dbReference>
<evidence type="ECO:0000256" key="2">
    <source>
        <dbReference type="SAM" id="MobiDB-lite"/>
    </source>
</evidence>
<dbReference type="OrthoDB" id="10262528at2759"/>
<dbReference type="GeneID" id="20324394"/>
<accession>A0A074ZE37</accession>
<dbReference type="GO" id="GO:0016192">
    <property type="term" value="P:vesicle-mediated transport"/>
    <property type="evidence" value="ECO:0007669"/>
    <property type="project" value="InterPro"/>
</dbReference>
<dbReference type="Gene3D" id="3.40.50.1910">
    <property type="match status" value="3"/>
</dbReference>
<dbReference type="SUPFAM" id="SSF56815">
    <property type="entry name" value="Sec1/munc18-like (SM) proteins"/>
    <property type="match status" value="2"/>
</dbReference>
<dbReference type="RefSeq" id="XP_009174799.1">
    <property type="nucleotide sequence ID" value="XM_009176535.1"/>
</dbReference>
<dbReference type="GO" id="GO:0003676">
    <property type="term" value="F:nucleic acid binding"/>
    <property type="evidence" value="ECO:0007669"/>
    <property type="project" value="InterPro"/>
</dbReference>
<dbReference type="Gene3D" id="3.90.830.10">
    <property type="entry name" value="Syntaxin Binding Protein 1, Chain A, domain 2"/>
    <property type="match status" value="1"/>
</dbReference>
<feature type="region of interest" description="Disordered" evidence="2">
    <location>
        <begin position="112"/>
        <end position="148"/>
    </location>
</feature>
<dbReference type="Pfam" id="PF10217">
    <property type="entry name" value="DUF2039"/>
    <property type="match status" value="1"/>
</dbReference>
<feature type="compositionally biased region" description="Basic and acidic residues" evidence="2">
    <location>
        <begin position="112"/>
        <end position="123"/>
    </location>
</feature>
<evidence type="ECO:0000313" key="3">
    <source>
        <dbReference type="EMBL" id="KER21465.1"/>
    </source>
</evidence>
<dbReference type="InterPro" id="IPR036397">
    <property type="entry name" value="RNaseH_sf"/>
</dbReference>
<dbReference type="Pfam" id="PF00995">
    <property type="entry name" value="Sec1"/>
    <property type="match status" value="1"/>
</dbReference>
<protein>
    <submittedName>
        <fullName evidence="3">Uncharacterized protein</fullName>
    </submittedName>
</protein>
<sequence length="1040" mass="114948">MRYLLESRGLYGQHICTASLSLSWIPIDSDLVTLNLPVLFADYYLHGDYTWPQFMGLELGELLEVACESELAPMGCRVHAFGEAAEAVVSGVRLYCIRSGLVQGVMSKKSEKSRSYKSTDRLSDLSSQSSACSSSIDAPLASSSQLRPPPLVTEDMRYLLESRGLYGQHICTASLSLSWIPIDSDLVTLNLPVLFADYYLHGDYTWPQFMGLELGELLEVACESELAPMGCRVHAFGEAAEAVVSGVRLYCIRSGLVQGVMSKKSEKSRSYKSTDRLSDLSSQSSACSSSIDAPLASSSQLRPPPLVVIFSRKCRMYIPVSHYPDLDYVTPMLVPMTFEALIHEIIGIDLECRMYIPVSHYPDLDYVTPMLVPMTFEALIHEIIGIDLGMVELSDSACSDKSMRKQLLNGEMLQYYKAVRDIHISCVFKKLEEWGTKLQDTRSGLEFEMATRLPTNNFDCNASPTSSITSHTSNTSLSDLKYFGAQVAPLMAKRRELSFLLIVLEQIMDRLTRRERVEDVRAAQTLLLRSGSGGTLAMTSGKVPSESNGGVSPSGDTKSATPAAGGTCGTLADETTSMPIRLAVEWLSTYHGDRLLDGLRLSALASVTHDGLGEEVYSLVHRAVLHAAGQAAFPMLFALRCLRVLAPAKSEEISEVTNLSNRNLSTAVARLGISSRRKSQYSRLHHLLRLSHSGQANRNVEQAPVSPSYVYAGQHCPVVVRLVESIWATSVLQSPLASSKRSGDQQQQHSGKATASNTDMELIGKNNLVSALKLMGMSNEGNLPLCDPTMSTERGNSHRSRPPKYQNTVAYQNNMHDTSKRTKEVNNLVMESLCARCKGILEWKVKYKKYRPLSQPTMCLKCGQKTVKRAYYTVCAPCIDTLRVCGKCGNPEEVVIPSDNGTNVRGTEADVKECLRKWDRDRLATELLEYECDWVFSVPKASHRGGILERLIRGIRRILRALLGSRLVDAETLQTTLTEIEKIFNDRPLVKLTSDPNDHAAPTPKHLVFLSANPSTASHCVDSWNLSKAWRHANHLADLF</sequence>